<feature type="binding site" evidence="10">
    <location>
        <position position="306"/>
    </location>
    <ligand>
        <name>substrate</name>
    </ligand>
</feature>
<evidence type="ECO:0000256" key="8">
    <source>
        <dbReference type="ARBA" id="ARBA00048449"/>
    </source>
</evidence>
<dbReference type="PANTHER" id="PTHR42684">
    <property type="entry name" value="ADENOSYLMETHIONINE-8-AMINO-7-OXONONANOATE AMINOTRANSFERASE"/>
    <property type="match status" value="1"/>
</dbReference>
<dbReference type="AlphaFoldDB" id="A0A1G9MUN7"/>
<feature type="binding site" evidence="10">
    <location>
        <position position="147"/>
    </location>
    <ligand>
        <name>substrate</name>
    </ligand>
</feature>
<evidence type="ECO:0000256" key="3">
    <source>
        <dbReference type="ARBA" id="ARBA00022576"/>
    </source>
</evidence>
<evidence type="ECO:0000256" key="7">
    <source>
        <dbReference type="ARBA" id="ARBA00022898"/>
    </source>
</evidence>
<feature type="binding site" evidence="10">
    <location>
        <begin position="114"/>
        <end position="115"/>
    </location>
    <ligand>
        <name>pyridoxal 5'-phosphate</name>
        <dbReference type="ChEBI" id="CHEBI:597326"/>
    </ligand>
</feature>
<dbReference type="InterPro" id="IPR015422">
    <property type="entry name" value="PyrdxlP-dep_Trfase_small"/>
</dbReference>
<evidence type="ECO:0000256" key="5">
    <source>
        <dbReference type="ARBA" id="ARBA00022691"/>
    </source>
</evidence>
<dbReference type="GO" id="GO:0030170">
    <property type="term" value="F:pyridoxal phosphate binding"/>
    <property type="evidence" value="ECO:0007669"/>
    <property type="project" value="UniProtKB-UniRule"/>
</dbReference>
<evidence type="ECO:0000313" key="12">
    <source>
        <dbReference type="Proteomes" id="UP000199682"/>
    </source>
</evidence>
<dbReference type="InterPro" id="IPR005815">
    <property type="entry name" value="BioA"/>
</dbReference>
<keyword evidence="6 10" id="KW-0093">Biotin biosynthesis</keyword>
<dbReference type="SUPFAM" id="SSF53383">
    <property type="entry name" value="PLP-dependent transferases"/>
    <property type="match status" value="1"/>
</dbReference>
<dbReference type="GO" id="GO:0005737">
    <property type="term" value="C:cytoplasm"/>
    <property type="evidence" value="ECO:0007669"/>
    <property type="project" value="UniProtKB-SubCell"/>
</dbReference>
<dbReference type="UniPathway" id="UPA00078">
    <property type="reaction ID" value="UER00160"/>
</dbReference>
<dbReference type="HAMAP" id="MF_00834">
    <property type="entry name" value="BioA"/>
    <property type="match status" value="1"/>
</dbReference>
<keyword evidence="5 10" id="KW-0949">S-adenosyl-L-methionine</keyword>
<proteinExistence type="inferred from homology"/>
<evidence type="ECO:0000256" key="9">
    <source>
        <dbReference type="ARBA" id="ARBA00060970"/>
    </source>
</evidence>
<name>A0A1G9MUN7_9PSEU</name>
<dbReference type="InterPro" id="IPR049704">
    <property type="entry name" value="Aminotrans_3_PPA_site"/>
</dbReference>
<dbReference type="NCBIfam" id="NF004624">
    <property type="entry name" value="PRK05964.1"/>
    <property type="match status" value="1"/>
</dbReference>
<evidence type="ECO:0000256" key="2">
    <source>
        <dbReference type="ARBA" id="ARBA00005063"/>
    </source>
</evidence>
<dbReference type="Gene3D" id="3.90.1150.10">
    <property type="entry name" value="Aspartate Aminotransferase, domain 1"/>
    <property type="match status" value="1"/>
</dbReference>
<comment type="subunit">
    <text evidence="10">Homodimer.</text>
</comment>
<comment type="pathway">
    <text evidence="2 10">Cofactor biosynthesis; biotin biosynthesis; 7,8-diaminononanoate from 8-amino-7-oxononanoate (SAM route): step 1/1.</text>
</comment>
<comment type="similarity">
    <text evidence="9 10">Belongs to the class-III pyridoxal-phosphate-dependent aminotransferase family. BioA subfamily.</text>
</comment>
<keyword evidence="10" id="KW-0963">Cytoplasm</keyword>
<dbReference type="NCBIfam" id="TIGR00508">
    <property type="entry name" value="bioA"/>
    <property type="match status" value="1"/>
</dbReference>
<feature type="modified residue" description="N6-(pyridoxal phosphate)lysine" evidence="10">
    <location>
        <position position="273"/>
    </location>
</feature>
<comment type="catalytic activity">
    <reaction evidence="8 10">
        <text>(8S)-8-amino-7-oxononanoate + S-adenosyl-L-methionine = S-adenosyl-4-methylsulfanyl-2-oxobutanoate + (7R,8S)-7,8-diammoniononanoate</text>
        <dbReference type="Rhea" id="RHEA:16861"/>
        <dbReference type="ChEBI" id="CHEBI:16490"/>
        <dbReference type="ChEBI" id="CHEBI:59789"/>
        <dbReference type="ChEBI" id="CHEBI:149468"/>
        <dbReference type="ChEBI" id="CHEBI:149469"/>
        <dbReference type="EC" id="2.6.1.62"/>
    </reaction>
</comment>
<dbReference type="FunFam" id="3.40.640.10:FF:000041">
    <property type="entry name" value="Adenosylmethionine-8-amino-7-oxononanoate aminotransferase"/>
    <property type="match status" value="1"/>
</dbReference>
<evidence type="ECO:0000256" key="1">
    <source>
        <dbReference type="ARBA" id="ARBA00001933"/>
    </source>
</evidence>
<feature type="binding site" evidence="10">
    <location>
        <position position="273"/>
    </location>
    <ligand>
        <name>substrate</name>
    </ligand>
</feature>
<dbReference type="Gene3D" id="3.40.640.10">
    <property type="entry name" value="Type I PLP-dependent aspartate aminotransferase-like (Major domain)"/>
    <property type="match status" value="1"/>
</dbReference>
<dbReference type="EC" id="2.6.1.62" evidence="10"/>
<dbReference type="GO" id="GO:0004015">
    <property type="term" value="F:adenosylmethionine-8-amino-7-oxononanoate transaminase activity"/>
    <property type="evidence" value="ECO:0007669"/>
    <property type="project" value="UniProtKB-UniRule"/>
</dbReference>
<sequence>MLRVDDLLKLDQAHVWHPYGPMPGTQEPLLVSEASGVRLTLADGRELVDGMSSWWAAIHGYRHPALDAAVTEQLGRMSHVMFGGLTHEPAIRLSTKLVEITPEPLQHVFLCDSGSVSVEVAVKMCLQYWRSQNRPEKHRLLTWRGGYHGDTFNPMSVCDPEGGMHSLWRGILPQQVFADAPPAEMDTAYVQHLADLVEEHADELAAIIVEPVVQGAGGMRFHDPRYLHVLRELAYTHDVLLVFDEIATGFGRTGELFGADHANVSPDVMCLGKSLTGGYLTMAATLCTSRVADGISRGEVPVLAHGPTFMGNPLAAAVSLASIDLLLSQDWKREVARISAGLTAGLAPARALPGVRDVRVLGAIGVVQLHEPVDMARATRAAVDAGVWLRPFRDLIYTMPPFVSTDDDIAAICQGVIAAAS</sequence>
<dbReference type="InterPro" id="IPR005814">
    <property type="entry name" value="Aminotrans_3"/>
</dbReference>
<accession>A0A1G9MUN7</accession>
<organism evidence="11 12">
    <name type="scientific">Lentzea albidocapillata subsp. violacea</name>
    <dbReference type="NCBI Taxonomy" id="128104"/>
    <lineage>
        <taxon>Bacteria</taxon>
        <taxon>Bacillati</taxon>
        <taxon>Actinomycetota</taxon>
        <taxon>Actinomycetes</taxon>
        <taxon>Pseudonocardiales</taxon>
        <taxon>Pseudonocardiaceae</taxon>
        <taxon>Lentzea</taxon>
    </lineage>
</organism>
<comment type="function">
    <text evidence="10">Catalyzes the transfer of the alpha-amino group from S-adenosyl-L-methionine (SAM) to 7-keto-8-aminopelargonic acid (KAPA) to form 7,8-diaminopelargonic acid (DAPA). It is the only aminotransferase known to utilize SAM as an amino donor.</text>
</comment>
<dbReference type="Proteomes" id="UP000199682">
    <property type="component" value="Unassembled WGS sequence"/>
</dbReference>
<feature type="binding site" evidence="10">
    <location>
        <position position="244"/>
    </location>
    <ligand>
        <name>pyridoxal 5'-phosphate</name>
        <dbReference type="ChEBI" id="CHEBI:597326"/>
    </ligand>
</feature>
<comment type="subcellular location">
    <subcellularLocation>
        <location evidence="10">Cytoplasm</location>
    </subcellularLocation>
</comment>
<evidence type="ECO:0000313" key="11">
    <source>
        <dbReference type="EMBL" id="SDL77833.1"/>
    </source>
</evidence>
<feature type="binding site" evidence="10">
    <location>
        <position position="390"/>
    </location>
    <ligand>
        <name>substrate</name>
    </ligand>
</feature>
<keyword evidence="3 10" id="KW-0032">Aminotransferase</keyword>
<dbReference type="GO" id="GO:0009102">
    <property type="term" value="P:biotin biosynthetic process"/>
    <property type="evidence" value="ECO:0007669"/>
    <property type="project" value="UniProtKB-UniRule"/>
</dbReference>
<protein>
    <recommendedName>
        <fullName evidence="10">Adenosylmethionine-8-amino-7-oxononanoate aminotransferase</fullName>
        <ecNumber evidence="10">2.6.1.62</ecNumber>
    </recommendedName>
    <alternativeName>
        <fullName evidence="10">7,8-diamino-pelargonic acid aminotransferase</fullName>
        <shortName evidence="10">DAPA AT</shortName>
        <shortName evidence="10">DAPA aminotransferase</shortName>
    </alternativeName>
    <alternativeName>
        <fullName evidence="10">7,8-diaminononanoate synthase</fullName>
        <shortName evidence="10">DANS</shortName>
    </alternativeName>
    <alternativeName>
        <fullName evidence="10">Diaminopelargonic acid synthase</fullName>
    </alternativeName>
</protein>
<comment type="cofactor">
    <cofactor evidence="1 10">
        <name>pyridoxal 5'-phosphate</name>
        <dbReference type="ChEBI" id="CHEBI:597326"/>
    </cofactor>
</comment>
<keyword evidence="4 10" id="KW-0808">Transferase</keyword>
<dbReference type="Pfam" id="PF00202">
    <property type="entry name" value="Aminotran_3"/>
    <property type="match status" value="1"/>
</dbReference>
<evidence type="ECO:0000256" key="4">
    <source>
        <dbReference type="ARBA" id="ARBA00022679"/>
    </source>
</evidence>
<dbReference type="CDD" id="cd00610">
    <property type="entry name" value="OAT_like"/>
    <property type="match status" value="1"/>
</dbReference>
<evidence type="ECO:0000256" key="6">
    <source>
        <dbReference type="ARBA" id="ARBA00022756"/>
    </source>
</evidence>
<gene>
    <name evidence="10" type="primary">bioA</name>
    <name evidence="11" type="ORF">SAMN04488074_113138</name>
</gene>
<dbReference type="EMBL" id="FNET01000013">
    <property type="protein sequence ID" value="SDL77833.1"/>
    <property type="molecule type" value="Genomic_DNA"/>
</dbReference>
<feature type="binding site" evidence="10">
    <location>
        <position position="54"/>
    </location>
    <ligand>
        <name>substrate</name>
    </ligand>
</feature>
<reference evidence="12" key="1">
    <citation type="submission" date="2016-10" db="EMBL/GenBank/DDBJ databases">
        <authorList>
            <person name="Varghese N."/>
            <person name="Submissions S."/>
        </authorList>
    </citation>
    <scope>NUCLEOTIDE SEQUENCE [LARGE SCALE GENOMIC DNA]</scope>
    <source>
        <strain evidence="12">DSM 44796</strain>
    </source>
</reference>
<feature type="binding site" evidence="10">
    <location>
        <begin position="307"/>
        <end position="308"/>
    </location>
    <ligand>
        <name>pyridoxal 5'-phosphate</name>
        <dbReference type="ChEBI" id="CHEBI:597326"/>
    </ligand>
</feature>
<feature type="site" description="Participates in the substrate recognition with KAPA and in a stacking interaction with the adenine ring of SAM" evidence="10">
    <location>
        <position position="19"/>
    </location>
</feature>
<dbReference type="PANTHER" id="PTHR42684:SF17">
    <property type="entry name" value="ADENOSYLMETHIONINE-8-AMINO-7-OXONONANOATE AMINOTRANSFERASE"/>
    <property type="match status" value="1"/>
</dbReference>
<keyword evidence="7 10" id="KW-0663">Pyridoxal phosphate</keyword>
<dbReference type="InterPro" id="IPR015421">
    <property type="entry name" value="PyrdxlP-dep_Trfase_major"/>
</dbReference>
<evidence type="ECO:0000256" key="10">
    <source>
        <dbReference type="HAMAP-Rule" id="MF_00834"/>
    </source>
</evidence>
<dbReference type="PROSITE" id="PS00600">
    <property type="entry name" value="AA_TRANSFER_CLASS_3"/>
    <property type="match status" value="1"/>
</dbReference>
<dbReference type="InterPro" id="IPR015424">
    <property type="entry name" value="PyrdxlP-dep_Trfase"/>
</dbReference>